<keyword evidence="2" id="KW-1185">Reference proteome</keyword>
<dbReference type="Proteomes" id="UP001165064">
    <property type="component" value="Unassembled WGS sequence"/>
</dbReference>
<reference evidence="1" key="1">
    <citation type="submission" date="2023-04" db="EMBL/GenBank/DDBJ databases">
        <title>Ambrosiozyma monospora NBRC 10751.</title>
        <authorList>
            <person name="Ichikawa N."/>
            <person name="Sato H."/>
            <person name="Tonouchi N."/>
        </authorList>
    </citation>
    <scope>NUCLEOTIDE SEQUENCE</scope>
    <source>
        <strain evidence="1">NBRC 10751</strain>
    </source>
</reference>
<gene>
    <name evidence="1" type="ORF">Amon02_000732500</name>
</gene>
<comment type="caution">
    <text evidence="1">The sequence shown here is derived from an EMBL/GenBank/DDBJ whole genome shotgun (WGS) entry which is preliminary data.</text>
</comment>
<evidence type="ECO:0000313" key="1">
    <source>
        <dbReference type="EMBL" id="GME85051.1"/>
    </source>
</evidence>
<protein>
    <submittedName>
        <fullName evidence="1">Unnamed protein product</fullName>
    </submittedName>
</protein>
<dbReference type="EMBL" id="BSXS01006067">
    <property type="protein sequence ID" value="GME85051.1"/>
    <property type="molecule type" value="Genomic_DNA"/>
</dbReference>
<proteinExistence type="predicted"/>
<organism evidence="1 2">
    <name type="scientific">Ambrosiozyma monospora</name>
    <name type="common">Yeast</name>
    <name type="synonym">Endomycopsis monosporus</name>
    <dbReference type="NCBI Taxonomy" id="43982"/>
    <lineage>
        <taxon>Eukaryota</taxon>
        <taxon>Fungi</taxon>
        <taxon>Dikarya</taxon>
        <taxon>Ascomycota</taxon>
        <taxon>Saccharomycotina</taxon>
        <taxon>Pichiomycetes</taxon>
        <taxon>Pichiales</taxon>
        <taxon>Pichiaceae</taxon>
        <taxon>Ambrosiozyma</taxon>
    </lineage>
</organism>
<accession>A0ACB5TBG6</accession>
<sequence length="177" mass="18862">MYYFIKFTTLISPHLTNLLAGYELEPVSGTTESNDVTCTAVTTTVVTTTGATESFREALSAVNDDAIVAFRFSGAPSPCVEETRSDETQDGDSSDGTTEMSSNSEFDTEPSNASDTTTNSNDDSCVDVPPAPKILSDSTGEILTKKMDGNNGAGGSSTFRFGWEKVKEFGLVLLKHL</sequence>
<evidence type="ECO:0000313" key="2">
    <source>
        <dbReference type="Proteomes" id="UP001165064"/>
    </source>
</evidence>
<name>A0ACB5TBG6_AMBMO</name>